<dbReference type="Gene3D" id="1.10.443.10">
    <property type="entry name" value="Intergrase catalytic core"/>
    <property type="match status" value="1"/>
</dbReference>
<dbReference type="InterPro" id="IPR011010">
    <property type="entry name" value="DNA_brk_join_enz"/>
</dbReference>
<dbReference type="GO" id="GO:0015074">
    <property type="term" value="P:DNA integration"/>
    <property type="evidence" value="ECO:0007669"/>
    <property type="project" value="InterPro"/>
</dbReference>
<dbReference type="AlphaFoldDB" id="A0A1M7R5D9"/>
<dbReference type="STRING" id="551987.SAMN05192549_1113"/>
<dbReference type="GO" id="GO:0003677">
    <property type="term" value="F:DNA binding"/>
    <property type="evidence" value="ECO:0007669"/>
    <property type="project" value="InterPro"/>
</dbReference>
<dbReference type="EMBL" id="FRCX01000011">
    <property type="protein sequence ID" value="SHN40522.1"/>
    <property type="molecule type" value="Genomic_DNA"/>
</dbReference>
<dbReference type="GO" id="GO:0006310">
    <property type="term" value="P:DNA recombination"/>
    <property type="evidence" value="ECO:0007669"/>
    <property type="project" value="UniProtKB-KW"/>
</dbReference>
<evidence type="ECO:0000256" key="1">
    <source>
        <dbReference type="ARBA" id="ARBA00023172"/>
    </source>
</evidence>
<evidence type="ECO:0000313" key="2">
    <source>
        <dbReference type="EMBL" id="SHN40522.1"/>
    </source>
</evidence>
<evidence type="ECO:0000313" key="3">
    <source>
        <dbReference type="Proteomes" id="UP000184339"/>
    </source>
</evidence>
<keyword evidence="1" id="KW-0233">DNA recombination</keyword>
<dbReference type="Proteomes" id="UP000184339">
    <property type="component" value="Unassembled WGS sequence"/>
</dbReference>
<organism evidence="2 3">
    <name type="scientific">Duganella sacchari</name>
    <dbReference type="NCBI Taxonomy" id="551987"/>
    <lineage>
        <taxon>Bacteria</taxon>
        <taxon>Pseudomonadati</taxon>
        <taxon>Pseudomonadota</taxon>
        <taxon>Betaproteobacteria</taxon>
        <taxon>Burkholderiales</taxon>
        <taxon>Oxalobacteraceae</taxon>
        <taxon>Telluria group</taxon>
        <taxon>Duganella</taxon>
    </lineage>
</organism>
<dbReference type="InterPro" id="IPR013762">
    <property type="entry name" value="Integrase-like_cat_sf"/>
</dbReference>
<keyword evidence="3" id="KW-1185">Reference proteome</keyword>
<proteinExistence type="predicted"/>
<protein>
    <submittedName>
        <fullName evidence="2">Putative phage integrase</fullName>
    </submittedName>
</protein>
<gene>
    <name evidence="2" type="ORF">SAMN05192549_1113</name>
</gene>
<dbReference type="InterPro" id="IPR024965">
    <property type="entry name" value="Putative_integrase"/>
</dbReference>
<accession>A0A1M7R5D9</accession>
<dbReference type="OrthoDB" id="2077978at2"/>
<dbReference type="RefSeq" id="WP_084560292.1">
    <property type="nucleotide sequence ID" value="NZ_FRCX01000011.1"/>
</dbReference>
<dbReference type="SUPFAM" id="SSF56349">
    <property type="entry name" value="DNA breaking-rejoining enzymes"/>
    <property type="match status" value="1"/>
</dbReference>
<dbReference type="Pfam" id="PF13009">
    <property type="entry name" value="Integrase_2"/>
    <property type="match status" value="1"/>
</dbReference>
<name>A0A1M7R5D9_9BURK</name>
<reference evidence="3" key="1">
    <citation type="submission" date="2016-11" db="EMBL/GenBank/DDBJ databases">
        <authorList>
            <person name="Varghese N."/>
            <person name="Submissions S."/>
        </authorList>
    </citation>
    <scope>NUCLEOTIDE SEQUENCE [LARGE SCALE GENOMIC DNA]</scope>
    <source>
        <strain evidence="3">Sac-22</strain>
    </source>
</reference>
<sequence>MNSPLKTCIVEPGLEISTRHRQTRIIENLSTDRFLIPPTWTAAACSAALSDWISTAKGTEESTKILEPAKQLEACRTRKHFAEKLDTQLTAAFVGKSCGPIKPLQKIYHHLLVALWNRGCLIWPAETSVCGWPPEHTALPWGASNELVENIVQGLTETKSQRGTHRCRRFMRLLLSRSSIDNILDLTPRSDSKLLSDSPARQDSSAVAKLIVILQRQAPAPIILKHFEPSDFTHGGKPKPGSRSDPEFRWVTQKDHRWDKWRMLATEYLSLLRRGRNIATHALNTFLDYASEHELPYDPKELFLNTKAANYPAFPSARSSDNPRNAMLKRFLKHVEDGIRQDLLSKGLHQQSNILRLCVSIPDAISAPAPTQSHRDPMPQHLVDLCIKILTENDYAWPKSSGLDWITIADPISKQPTTIWSPVRASVLIAKLMLPARTMQIRMLDSGEADAERYEPEGRCWAPNLNPMAIKSGKRLENGVFRAYPREDGSRGSLIYFNTNKTADANQPIHKRGHLMTWEHEAALQLFANLRNWQEQFNPLSEPTAWTDLSKQRCESQLDLAARGTACFLFRDPTNANPTLPISNGKVQIMWAKLMEEAERRLAQQGEKHPDGSPIQLVISRTNGMPTKLAYDLHSLRVTMITALYDSGVPVDRLMKVAGHCATMMTLYYVKESREKISQALTNANIKRQLPAIKSSEWNEFLARPKSLPESLTNLHSGAVQSTAAPIKFIDKGLCLKGSHSCPSSQGPGRSCVQCPHFASGPAFIPGLQAECGELFKDTCRASEAYQKAEIRVSALRLDSAQGKPGASSELDAAKIKLEQSAHQVDELSRSLIACHAWTKQCIELTTIDQSRPMLLRSSELEAPSLESPCSGDAVLSRLHKQAAIYTAPRSTPPSEMVCRLRFLANSLGAGKGNVGFGICLSAEISKGIAKQGALWAELRCHQVDQGLAVPSILEQATPPVIKAVPLQLTRKEAV</sequence>